<accession>A0A1G7ST60</accession>
<evidence type="ECO:0000313" key="2">
    <source>
        <dbReference type="EMBL" id="SDG25629.1"/>
    </source>
</evidence>
<name>A0A1G7ST60_9LACT</name>
<keyword evidence="1" id="KW-1133">Transmembrane helix</keyword>
<evidence type="ECO:0000256" key="1">
    <source>
        <dbReference type="SAM" id="Phobius"/>
    </source>
</evidence>
<organism evidence="2 3">
    <name type="scientific">Facklamia miroungae</name>
    <dbReference type="NCBI Taxonomy" id="120956"/>
    <lineage>
        <taxon>Bacteria</taxon>
        <taxon>Bacillati</taxon>
        <taxon>Bacillota</taxon>
        <taxon>Bacilli</taxon>
        <taxon>Lactobacillales</taxon>
        <taxon>Aerococcaceae</taxon>
        <taxon>Facklamia</taxon>
    </lineage>
</organism>
<keyword evidence="3" id="KW-1185">Reference proteome</keyword>
<dbReference type="STRING" id="120956.SAMN05421791_104128"/>
<keyword evidence="1" id="KW-0812">Transmembrane</keyword>
<keyword evidence="1" id="KW-0472">Membrane</keyword>
<feature type="transmembrane region" description="Helical" evidence="1">
    <location>
        <begin position="6"/>
        <end position="24"/>
    </location>
</feature>
<gene>
    <name evidence="2" type="ORF">SAMN05421791_104128</name>
</gene>
<dbReference type="EMBL" id="FNCK01000004">
    <property type="protein sequence ID" value="SDG25629.1"/>
    <property type="molecule type" value="Genomic_DNA"/>
</dbReference>
<sequence length="32" mass="3929">MYDLLMIIILTFSTFVLIQLINWCQRQINRLD</sequence>
<reference evidence="2 3" key="1">
    <citation type="submission" date="2016-10" db="EMBL/GenBank/DDBJ databases">
        <authorList>
            <person name="de Groot N.N."/>
        </authorList>
    </citation>
    <scope>NUCLEOTIDE SEQUENCE [LARGE SCALE GENOMIC DNA]</scope>
    <source>
        <strain evidence="2 3">ATCC BAA-466</strain>
    </source>
</reference>
<proteinExistence type="predicted"/>
<evidence type="ECO:0000313" key="3">
    <source>
        <dbReference type="Proteomes" id="UP000199708"/>
    </source>
</evidence>
<dbReference type="AlphaFoldDB" id="A0A1G7ST60"/>
<dbReference type="Proteomes" id="UP000199708">
    <property type="component" value="Unassembled WGS sequence"/>
</dbReference>
<protein>
    <submittedName>
        <fullName evidence="2">Uncharacterized protein</fullName>
    </submittedName>
</protein>